<name>A0A9W9UTN2_9EURO</name>
<proteinExistence type="predicted"/>
<reference evidence="1" key="2">
    <citation type="journal article" date="2023" name="IMA Fungus">
        <title>Comparative genomic study of the Penicillium genus elucidates a diverse pangenome and 15 lateral gene transfer events.</title>
        <authorList>
            <person name="Petersen C."/>
            <person name="Sorensen T."/>
            <person name="Nielsen M.R."/>
            <person name="Sondergaard T.E."/>
            <person name="Sorensen J.L."/>
            <person name="Fitzpatrick D.A."/>
            <person name="Frisvad J.C."/>
            <person name="Nielsen K.L."/>
        </authorList>
    </citation>
    <scope>NUCLEOTIDE SEQUENCE</scope>
    <source>
        <strain evidence="1">IBT 3081</strain>
    </source>
</reference>
<dbReference type="OrthoDB" id="4317720at2759"/>
<evidence type="ECO:0000313" key="1">
    <source>
        <dbReference type="EMBL" id="KAJ5356967.1"/>
    </source>
</evidence>
<dbReference type="GeneID" id="81468482"/>
<gene>
    <name evidence="1" type="ORF">N7517_011576</name>
</gene>
<dbReference type="RefSeq" id="XP_056575114.1">
    <property type="nucleotide sequence ID" value="XM_056729299.1"/>
</dbReference>
<comment type="caution">
    <text evidence="1">The sequence shown here is derived from an EMBL/GenBank/DDBJ whole genome shotgun (WGS) entry which is preliminary data.</text>
</comment>
<accession>A0A9W9UTN2</accession>
<reference evidence="1" key="1">
    <citation type="submission" date="2022-12" db="EMBL/GenBank/DDBJ databases">
        <authorList>
            <person name="Petersen C."/>
        </authorList>
    </citation>
    <scope>NUCLEOTIDE SEQUENCE</scope>
    <source>
        <strain evidence="1">IBT 3081</strain>
    </source>
</reference>
<dbReference type="EMBL" id="JAPZBT010000006">
    <property type="protein sequence ID" value="KAJ5356967.1"/>
    <property type="molecule type" value="Genomic_DNA"/>
</dbReference>
<keyword evidence="2" id="KW-1185">Reference proteome</keyword>
<organism evidence="1 2">
    <name type="scientific">Penicillium concentricum</name>
    <dbReference type="NCBI Taxonomy" id="293559"/>
    <lineage>
        <taxon>Eukaryota</taxon>
        <taxon>Fungi</taxon>
        <taxon>Dikarya</taxon>
        <taxon>Ascomycota</taxon>
        <taxon>Pezizomycotina</taxon>
        <taxon>Eurotiomycetes</taxon>
        <taxon>Eurotiomycetidae</taxon>
        <taxon>Eurotiales</taxon>
        <taxon>Aspergillaceae</taxon>
        <taxon>Penicillium</taxon>
    </lineage>
</organism>
<evidence type="ECO:0000313" key="2">
    <source>
        <dbReference type="Proteomes" id="UP001147752"/>
    </source>
</evidence>
<sequence length="142" mass="16565">MSLNVYTTTENGRWEWSFYIELDMPFWRGRVERMSWTHFLESDQSGRTQCVARLNRNTRSESKLHKIATIEEGDVPWVHEICLAASVQLREQVGFANRDGPVMPTHLTHMQRQWWLSVWKMALEKGIFTPDSVPCSPPLSEG</sequence>
<protein>
    <submittedName>
        <fullName evidence="1">Uncharacterized protein</fullName>
    </submittedName>
</protein>
<dbReference type="Proteomes" id="UP001147752">
    <property type="component" value="Unassembled WGS sequence"/>
</dbReference>
<dbReference type="AlphaFoldDB" id="A0A9W9UTN2"/>